<reference evidence="3" key="1">
    <citation type="submission" date="2024-01" db="EMBL/GenBank/DDBJ databases">
        <title>Roseobacter fucihabitans sp. nov., isolated from the brown alga Fucus spiralis.</title>
        <authorList>
            <person name="Hahnke S."/>
            <person name="Berger M."/>
            <person name="Schlingloff A."/>
            <person name="Athale I."/>
            <person name="Neumann-Schaal M."/>
            <person name="Adenaya A."/>
            <person name="Poehlein A."/>
            <person name="Daniel R."/>
            <person name="Pertersen J."/>
            <person name="Brinkhoff T."/>
        </authorList>
    </citation>
    <scope>NUCLEOTIDE SEQUENCE [LARGE SCALE GENOMIC DNA]</scope>
    <source>
        <strain evidence="3">B14</strain>
    </source>
</reference>
<feature type="transmembrane region" description="Helical" evidence="1">
    <location>
        <begin position="69"/>
        <end position="97"/>
    </location>
</feature>
<dbReference type="Proteomes" id="UP001318682">
    <property type="component" value="Chromosome"/>
</dbReference>
<protein>
    <recommendedName>
        <fullName evidence="4">TVP38/TMEM64 family membrane protein</fullName>
    </recommendedName>
</protein>
<name>A0ABZ2BMA1_9RHOB</name>
<sequence>MIRRWVPLIALYVALIFLGWFISDQVSAALVLTAGGGGFSGMMWMVVLVCAIYVLASALPFVPGAEIGLGLIAVFGAPVALLVYLCMICALSLSFLIGRLVPARWLAGLFAYLRLDRASVLVRDLADQSPEACEARLRRATDNRFLRALLGYRYIALALAINLPGNTVLGGGGGLALVAGMSRLFSPFWFFVTLLLAVAPIPLTVFVMGYQP</sequence>
<feature type="transmembrane region" description="Helical" evidence="1">
    <location>
        <begin position="5"/>
        <end position="22"/>
    </location>
</feature>
<keyword evidence="1" id="KW-0472">Membrane</keyword>
<evidence type="ECO:0000256" key="1">
    <source>
        <dbReference type="SAM" id="Phobius"/>
    </source>
</evidence>
<organism evidence="2 3">
    <name type="scientific">Roseobacter fucihabitans</name>
    <dbReference type="NCBI Taxonomy" id="1537242"/>
    <lineage>
        <taxon>Bacteria</taxon>
        <taxon>Pseudomonadati</taxon>
        <taxon>Pseudomonadota</taxon>
        <taxon>Alphaproteobacteria</taxon>
        <taxon>Rhodobacterales</taxon>
        <taxon>Roseobacteraceae</taxon>
        <taxon>Roseobacter</taxon>
    </lineage>
</organism>
<dbReference type="RefSeq" id="WP_187428156.1">
    <property type="nucleotide sequence ID" value="NZ_CP143423.1"/>
</dbReference>
<evidence type="ECO:0000313" key="2">
    <source>
        <dbReference type="EMBL" id="WVX47221.1"/>
    </source>
</evidence>
<feature type="transmembrane region" description="Helical" evidence="1">
    <location>
        <begin position="154"/>
        <end position="181"/>
    </location>
</feature>
<dbReference type="EMBL" id="CP143423">
    <property type="protein sequence ID" value="WVX47221.1"/>
    <property type="molecule type" value="Genomic_DNA"/>
</dbReference>
<accession>A0ABZ2BMA1</accession>
<evidence type="ECO:0000313" key="3">
    <source>
        <dbReference type="Proteomes" id="UP001318682"/>
    </source>
</evidence>
<proteinExistence type="predicted"/>
<keyword evidence="3" id="KW-1185">Reference proteome</keyword>
<feature type="transmembrane region" description="Helical" evidence="1">
    <location>
        <begin position="188"/>
        <end position="210"/>
    </location>
</feature>
<keyword evidence="1" id="KW-1133">Transmembrane helix</keyword>
<gene>
    <name evidence="2" type="ORF">ROLI_002870</name>
</gene>
<keyword evidence="1" id="KW-0812">Transmembrane</keyword>
<evidence type="ECO:0008006" key="4">
    <source>
        <dbReference type="Google" id="ProtNLM"/>
    </source>
</evidence>